<dbReference type="Proteomes" id="UP000275078">
    <property type="component" value="Unassembled WGS sequence"/>
</dbReference>
<sequence>MHQEPSSAIMLQSTPPKRNVLLGLPIELRLELYSHLSSFTLLQLSLATSFL</sequence>
<proteinExistence type="predicted"/>
<evidence type="ECO:0000313" key="1">
    <source>
        <dbReference type="EMBL" id="RPA87392.1"/>
    </source>
</evidence>
<reference evidence="1 2" key="1">
    <citation type="journal article" date="2018" name="Nat. Ecol. Evol.">
        <title>Pezizomycetes genomes reveal the molecular basis of ectomycorrhizal truffle lifestyle.</title>
        <authorList>
            <person name="Murat C."/>
            <person name="Payen T."/>
            <person name="Noel B."/>
            <person name="Kuo A."/>
            <person name="Morin E."/>
            <person name="Chen J."/>
            <person name="Kohler A."/>
            <person name="Krizsan K."/>
            <person name="Balestrini R."/>
            <person name="Da Silva C."/>
            <person name="Montanini B."/>
            <person name="Hainaut M."/>
            <person name="Levati E."/>
            <person name="Barry K.W."/>
            <person name="Belfiori B."/>
            <person name="Cichocki N."/>
            <person name="Clum A."/>
            <person name="Dockter R.B."/>
            <person name="Fauchery L."/>
            <person name="Guy J."/>
            <person name="Iotti M."/>
            <person name="Le Tacon F."/>
            <person name="Lindquist E.A."/>
            <person name="Lipzen A."/>
            <person name="Malagnac F."/>
            <person name="Mello A."/>
            <person name="Molinier V."/>
            <person name="Miyauchi S."/>
            <person name="Poulain J."/>
            <person name="Riccioni C."/>
            <person name="Rubini A."/>
            <person name="Sitrit Y."/>
            <person name="Splivallo R."/>
            <person name="Traeger S."/>
            <person name="Wang M."/>
            <person name="Zifcakova L."/>
            <person name="Wipf D."/>
            <person name="Zambonelli A."/>
            <person name="Paolocci F."/>
            <person name="Nowrousian M."/>
            <person name="Ottonello S."/>
            <person name="Baldrian P."/>
            <person name="Spatafora J.W."/>
            <person name="Henrissat B."/>
            <person name="Nagy L.G."/>
            <person name="Aury J.M."/>
            <person name="Wincker P."/>
            <person name="Grigoriev I.V."/>
            <person name="Bonfante P."/>
            <person name="Martin F.M."/>
        </authorList>
    </citation>
    <scope>NUCLEOTIDE SEQUENCE [LARGE SCALE GENOMIC DNA]</scope>
    <source>
        <strain evidence="1 2">RN42</strain>
    </source>
</reference>
<accession>A0A3N4IMN5</accession>
<evidence type="ECO:0000313" key="2">
    <source>
        <dbReference type="Proteomes" id="UP000275078"/>
    </source>
</evidence>
<protein>
    <recommendedName>
        <fullName evidence="3">F-box domain-containing protein</fullName>
    </recommendedName>
</protein>
<dbReference type="EMBL" id="ML119646">
    <property type="protein sequence ID" value="RPA87392.1"/>
    <property type="molecule type" value="Genomic_DNA"/>
</dbReference>
<name>A0A3N4IMN5_ASCIM</name>
<evidence type="ECO:0008006" key="3">
    <source>
        <dbReference type="Google" id="ProtNLM"/>
    </source>
</evidence>
<organism evidence="1 2">
    <name type="scientific">Ascobolus immersus RN42</name>
    <dbReference type="NCBI Taxonomy" id="1160509"/>
    <lineage>
        <taxon>Eukaryota</taxon>
        <taxon>Fungi</taxon>
        <taxon>Dikarya</taxon>
        <taxon>Ascomycota</taxon>
        <taxon>Pezizomycotina</taxon>
        <taxon>Pezizomycetes</taxon>
        <taxon>Pezizales</taxon>
        <taxon>Ascobolaceae</taxon>
        <taxon>Ascobolus</taxon>
    </lineage>
</organism>
<keyword evidence="2" id="KW-1185">Reference proteome</keyword>
<dbReference type="AlphaFoldDB" id="A0A3N4IMN5"/>
<gene>
    <name evidence="1" type="ORF">BJ508DRAFT_410167</name>
</gene>